<dbReference type="PANTHER" id="PTHR43537:SF45">
    <property type="entry name" value="GNTR FAMILY REGULATORY PROTEIN"/>
    <property type="match status" value="1"/>
</dbReference>
<dbReference type="InterPro" id="IPR011711">
    <property type="entry name" value="GntR_C"/>
</dbReference>
<dbReference type="RefSeq" id="WP_054784194.1">
    <property type="nucleotide sequence ID" value="NZ_FPBD01000010.1"/>
</dbReference>
<dbReference type="InterPro" id="IPR036390">
    <property type="entry name" value="WH_DNA-bd_sf"/>
</dbReference>
<keyword evidence="6" id="KW-1185">Reference proteome</keyword>
<dbReference type="Pfam" id="PF00392">
    <property type="entry name" value="GntR"/>
    <property type="match status" value="1"/>
</dbReference>
<keyword evidence="2 5" id="KW-0238">DNA-binding</keyword>
<evidence type="ECO:0000313" key="6">
    <source>
        <dbReference type="Proteomes" id="UP000183371"/>
    </source>
</evidence>
<dbReference type="EMBL" id="FPBD01000010">
    <property type="protein sequence ID" value="SFU14858.1"/>
    <property type="molecule type" value="Genomic_DNA"/>
</dbReference>
<dbReference type="InterPro" id="IPR008920">
    <property type="entry name" value="TF_FadR/GntR_C"/>
</dbReference>
<protein>
    <submittedName>
        <fullName evidence="5">DNA-binding transcriptional regulator, GntR family</fullName>
    </submittedName>
</protein>
<dbReference type="Gene3D" id="1.20.120.530">
    <property type="entry name" value="GntR ligand-binding domain-like"/>
    <property type="match status" value="1"/>
</dbReference>
<dbReference type="Proteomes" id="UP000183371">
    <property type="component" value="Unassembled WGS sequence"/>
</dbReference>
<dbReference type="InterPro" id="IPR000524">
    <property type="entry name" value="Tscrpt_reg_HTH_GntR"/>
</dbReference>
<dbReference type="SMART" id="SM00895">
    <property type="entry name" value="FCD"/>
    <property type="match status" value="1"/>
</dbReference>
<accession>A0A1I7DT35</accession>
<evidence type="ECO:0000259" key="4">
    <source>
        <dbReference type="SMART" id="SM00895"/>
    </source>
</evidence>
<organism evidence="5 6">
    <name type="scientific">Pseudovibrio denitrificans</name>
    <dbReference type="NCBI Taxonomy" id="258256"/>
    <lineage>
        <taxon>Bacteria</taxon>
        <taxon>Pseudomonadati</taxon>
        <taxon>Pseudomonadota</taxon>
        <taxon>Alphaproteobacteria</taxon>
        <taxon>Hyphomicrobiales</taxon>
        <taxon>Stappiaceae</taxon>
        <taxon>Pseudovibrio</taxon>
    </lineage>
</organism>
<dbReference type="GO" id="GO:0003700">
    <property type="term" value="F:DNA-binding transcription factor activity"/>
    <property type="evidence" value="ECO:0007669"/>
    <property type="project" value="InterPro"/>
</dbReference>
<sequence length="218" mass="24588">MSDFQATTQAAFAKAEIERKVIFRELDTEQLYSENKLSAILQLGRTPVREALQALEQEDMLKVHARKGVEFLEISAAQQLQLLEIRKEIEPTCIKYAILRGSSEHRVHMLQLAQNILESAQGDEDASLLEALRGIHFAITNASGNPYFHHALARVQSQSRRFWFANKTRDDTMVCSQFHADIMRSVAIGNEVAAKEQLLKLHEYLAGSALKVIKLSAN</sequence>
<evidence type="ECO:0000313" key="5">
    <source>
        <dbReference type="EMBL" id="SFU14858.1"/>
    </source>
</evidence>
<gene>
    <name evidence="5" type="ORF">SAMN05444141_11079</name>
</gene>
<keyword evidence="3" id="KW-0804">Transcription</keyword>
<evidence type="ECO:0000256" key="2">
    <source>
        <dbReference type="ARBA" id="ARBA00023125"/>
    </source>
</evidence>
<evidence type="ECO:0000256" key="3">
    <source>
        <dbReference type="ARBA" id="ARBA00023163"/>
    </source>
</evidence>
<dbReference type="InterPro" id="IPR036388">
    <property type="entry name" value="WH-like_DNA-bd_sf"/>
</dbReference>
<dbReference type="Gene3D" id="1.10.10.10">
    <property type="entry name" value="Winged helix-like DNA-binding domain superfamily/Winged helix DNA-binding domain"/>
    <property type="match status" value="1"/>
</dbReference>
<name>A0A1I7DT35_9HYPH</name>
<dbReference type="Pfam" id="PF07729">
    <property type="entry name" value="FCD"/>
    <property type="match status" value="1"/>
</dbReference>
<proteinExistence type="predicted"/>
<dbReference type="GO" id="GO:0003677">
    <property type="term" value="F:DNA binding"/>
    <property type="evidence" value="ECO:0007669"/>
    <property type="project" value="UniProtKB-KW"/>
</dbReference>
<feature type="domain" description="GntR C-terminal" evidence="4">
    <location>
        <begin position="81"/>
        <end position="204"/>
    </location>
</feature>
<evidence type="ECO:0000256" key="1">
    <source>
        <dbReference type="ARBA" id="ARBA00023015"/>
    </source>
</evidence>
<dbReference type="PANTHER" id="PTHR43537">
    <property type="entry name" value="TRANSCRIPTIONAL REGULATOR, GNTR FAMILY"/>
    <property type="match status" value="1"/>
</dbReference>
<reference evidence="6" key="1">
    <citation type="submission" date="2016-10" db="EMBL/GenBank/DDBJ databases">
        <authorList>
            <person name="Varghese N."/>
            <person name="Submissions S."/>
        </authorList>
    </citation>
    <scope>NUCLEOTIDE SEQUENCE [LARGE SCALE GENOMIC DNA]</scope>
    <source>
        <strain evidence="6">DSM 17465</strain>
    </source>
</reference>
<dbReference type="AlphaFoldDB" id="A0A1I7DT35"/>
<dbReference type="SUPFAM" id="SSF46785">
    <property type="entry name" value="Winged helix' DNA-binding domain"/>
    <property type="match status" value="1"/>
</dbReference>
<dbReference type="SUPFAM" id="SSF48008">
    <property type="entry name" value="GntR ligand-binding domain-like"/>
    <property type="match status" value="1"/>
</dbReference>
<keyword evidence="1" id="KW-0805">Transcription regulation</keyword>